<proteinExistence type="predicted"/>
<keyword evidence="2" id="KW-0812">Transmembrane</keyword>
<evidence type="ECO:0000313" key="4">
    <source>
        <dbReference type="Proteomes" id="UP001064632"/>
    </source>
</evidence>
<feature type="region of interest" description="Disordered" evidence="1">
    <location>
        <begin position="46"/>
        <end position="76"/>
    </location>
</feature>
<evidence type="ECO:0000256" key="1">
    <source>
        <dbReference type="SAM" id="MobiDB-lite"/>
    </source>
</evidence>
<feature type="transmembrane region" description="Helical" evidence="2">
    <location>
        <begin position="12"/>
        <end position="30"/>
    </location>
</feature>
<sequence length="410" mass="46071">MTRDRYDIEHNIPLFCVIAAAHLAWIVWIARPDLFPAWMQPRAPDAVTAPVDDADGRAAPAAPAAPSPPVRDPRREIEPARWAAAQERMRRHRQEKAFGERTDDILARPEKTVRKLVEEVRRLERPAEEALSALERECASVFPDPAAPFALPSITTLAQGLDDDDRARIRLTLQQRLAYLQGLQRRCAALRANQDAWREAHRQFRATTGPDEREHLEAALRQPPEPDRWAELLQRLKQFWQQHAAADAGMNVVRELLASENAEERQWGLALLQRLADGHDAYVPFLAEVISKGYGRQPALPEHAQAAVERAAHLGTRWAIDSAAARARNQGDVAGAWAWIAWRLWLDAQGCYTDRPDAPDQALADDLQTLAALDRRLTLAARQQAGARYATQVADHGERARRFGDCHASQ</sequence>
<keyword evidence="2" id="KW-0472">Membrane</keyword>
<gene>
    <name evidence="3" type="ORF">N4264_09035</name>
</gene>
<dbReference type="EMBL" id="CP104694">
    <property type="protein sequence ID" value="UXI69757.1"/>
    <property type="molecule type" value="Genomic_DNA"/>
</dbReference>
<organism evidence="3 4">
    <name type="scientific">Tahibacter amnicola</name>
    <dbReference type="NCBI Taxonomy" id="2976241"/>
    <lineage>
        <taxon>Bacteria</taxon>
        <taxon>Pseudomonadati</taxon>
        <taxon>Pseudomonadota</taxon>
        <taxon>Gammaproteobacteria</taxon>
        <taxon>Lysobacterales</taxon>
        <taxon>Rhodanobacteraceae</taxon>
        <taxon>Tahibacter</taxon>
    </lineage>
</organism>
<protein>
    <recommendedName>
        <fullName evidence="5">DUF349 domain-containing protein</fullName>
    </recommendedName>
</protein>
<dbReference type="RefSeq" id="WP_261696710.1">
    <property type="nucleotide sequence ID" value="NZ_CP104694.1"/>
</dbReference>
<name>A0ABY6BJW3_9GAMM</name>
<dbReference type="Proteomes" id="UP001064632">
    <property type="component" value="Chromosome"/>
</dbReference>
<evidence type="ECO:0008006" key="5">
    <source>
        <dbReference type="Google" id="ProtNLM"/>
    </source>
</evidence>
<evidence type="ECO:0000256" key="2">
    <source>
        <dbReference type="SAM" id="Phobius"/>
    </source>
</evidence>
<keyword evidence="2" id="KW-1133">Transmembrane helix</keyword>
<accession>A0ABY6BJW3</accession>
<keyword evidence="4" id="KW-1185">Reference proteome</keyword>
<evidence type="ECO:0000313" key="3">
    <source>
        <dbReference type="EMBL" id="UXI69757.1"/>
    </source>
</evidence>
<feature type="compositionally biased region" description="Low complexity" evidence="1">
    <location>
        <begin position="46"/>
        <end position="62"/>
    </location>
</feature>
<reference evidence="3" key="1">
    <citation type="submission" date="2022-09" db="EMBL/GenBank/DDBJ databases">
        <title>Tahibacter sp. nov., isolated from a fresh water.</title>
        <authorList>
            <person name="Baek J.H."/>
            <person name="Lee J.K."/>
            <person name="Kim J.M."/>
            <person name="Jeon C.O."/>
        </authorList>
    </citation>
    <scope>NUCLEOTIDE SEQUENCE</scope>
    <source>
        <strain evidence="3">W38</strain>
    </source>
</reference>